<dbReference type="HOGENOM" id="CLU_134973_13_1_5"/>
<reference evidence="3" key="1">
    <citation type="journal article" date="2009" name="Appl. Environ. Microbiol.">
        <title>Complete genome sequence of the chemolithoautotrophic marine magnetotactic coccus strain MC-1.</title>
        <authorList>
            <person name="Schubbe S."/>
            <person name="Williams T.J."/>
            <person name="Xie G."/>
            <person name="Kiss H.E."/>
            <person name="Brettin T.S."/>
            <person name="Martinez D."/>
            <person name="Ross C.A."/>
            <person name="Schuler D."/>
            <person name="Cox B.L."/>
            <person name="Nealson K.H."/>
            <person name="Bazylinski D.A."/>
        </authorList>
    </citation>
    <scope>NUCLEOTIDE SEQUENCE [LARGE SCALE GENOMIC DNA]</scope>
    <source>
        <strain evidence="3">ATCC BAA-1437 / JCM 17883 / MC-1</strain>
    </source>
</reference>
<evidence type="ECO:0000313" key="3">
    <source>
        <dbReference type="Proteomes" id="UP000002586"/>
    </source>
</evidence>
<dbReference type="RefSeq" id="WP_011713726.1">
    <property type="nucleotide sequence ID" value="NC_008576.1"/>
</dbReference>
<dbReference type="OrthoDB" id="9801832at2"/>
<reference evidence="2 3" key="2">
    <citation type="journal article" date="2012" name="Int. J. Syst. Evol. Microbiol.">
        <title>Magnetococcus marinus gen. nov., sp. nov., a marine, magnetotactic bacterium that represents a novel lineage (Magnetococcaceae fam. nov.; Magnetococcales ord. nov.) at the base of the Alphaproteobacteria.</title>
        <authorList>
            <person name="Bazylinski D.A."/>
            <person name="Williams T.J."/>
            <person name="Lefevre C.T."/>
            <person name="Berg R.J."/>
            <person name="Zhang C.L."/>
            <person name="Bowser S.S."/>
            <person name="Dean A.J."/>
            <person name="Beveridge T.J."/>
        </authorList>
    </citation>
    <scope>NUCLEOTIDE SEQUENCE [LARGE SCALE GENOMIC DNA]</scope>
    <source>
        <strain evidence="3">ATCC BAA-1437 / JCM 17883 / MC-1</strain>
    </source>
</reference>
<sequence length="72" mass="7264">MAQLTLAVAGMTCQHCVKAVTQVAMGVDGVVDCDIDLQAATVTLTLAADADTANVGERAASAIRAEGYPVEA</sequence>
<dbReference type="InterPro" id="IPR036163">
    <property type="entry name" value="HMA_dom_sf"/>
</dbReference>
<dbReference type="STRING" id="156889.Mmc1_2097"/>
<dbReference type="KEGG" id="mgm:Mmc1_2097"/>
<dbReference type="Proteomes" id="UP000002586">
    <property type="component" value="Chromosome"/>
</dbReference>
<evidence type="ECO:0000313" key="2">
    <source>
        <dbReference type="EMBL" id="ABK44598.1"/>
    </source>
</evidence>
<dbReference type="GO" id="GO:0046872">
    <property type="term" value="F:metal ion binding"/>
    <property type="evidence" value="ECO:0007669"/>
    <property type="project" value="InterPro"/>
</dbReference>
<gene>
    <name evidence="2" type="ordered locus">Mmc1_2097</name>
</gene>
<dbReference type="Pfam" id="PF00403">
    <property type="entry name" value="HMA"/>
    <property type="match status" value="1"/>
</dbReference>
<dbReference type="Gene3D" id="3.30.70.100">
    <property type="match status" value="1"/>
</dbReference>
<protein>
    <submittedName>
        <fullName evidence="2">Heavy metal transport/detoxification protein</fullName>
    </submittedName>
</protein>
<dbReference type="InterPro" id="IPR006121">
    <property type="entry name" value="HMA_dom"/>
</dbReference>
<dbReference type="EMBL" id="CP000471">
    <property type="protein sequence ID" value="ABK44598.1"/>
    <property type="molecule type" value="Genomic_DNA"/>
</dbReference>
<keyword evidence="3" id="KW-1185">Reference proteome</keyword>
<name>A0L9F5_MAGMM</name>
<dbReference type="PROSITE" id="PS50846">
    <property type="entry name" value="HMA_2"/>
    <property type="match status" value="1"/>
</dbReference>
<accession>A0L9F5</accession>
<evidence type="ECO:0000259" key="1">
    <source>
        <dbReference type="PROSITE" id="PS50846"/>
    </source>
</evidence>
<organism evidence="2 3">
    <name type="scientific">Magnetococcus marinus (strain ATCC BAA-1437 / JCM 17883 / MC-1)</name>
    <dbReference type="NCBI Taxonomy" id="156889"/>
    <lineage>
        <taxon>Bacteria</taxon>
        <taxon>Pseudomonadati</taxon>
        <taxon>Pseudomonadota</taxon>
        <taxon>Magnetococcia</taxon>
        <taxon>Magnetococcales</taxon>
        <taxon>Magnetococcaceae</taxon>
        <taxon>Magnetococcus</taxon>
    </lineage>
</organism>
<dbReference type="AlphaFoldDB" id="A0L9F5"/>
<dbReference type="SUPFAM" id="SSF55008">
    <property type="entry name" value="HMA, heavy metal-associated domain"/>
    <property type="match status" value="1"/>
</dbReference>
<dbReference type="eggNOG" id="COG2608">
    <property type="taxonomic scope" value="Bacteria"/>
</dbReference>
<feature type="domain" description="HMA" evidence="1">
    <location>
        <begin position="2"/>
        <end position="71"/>
    </location>
</feature>
<dbReference type="CDD" id="cd00371">
    <property type="entry name" value="HMA"/>
    <property type="match status" value="1"/>
</dbReference>
<proteinExistence type="predicted"/>